<evidence type="ECO:0000313" key="10">
    <source>
        <dbReference type="Proteomes" id="UP001202052"/>
    </source>
</evidence>
<name>A0ABT0NSF2_9ACTN</name>
<comment type="catalytic activity">
    <reaction evidence="1">
        <text>ATP + protein L-histidine = ADP + protein N-phospho-L-histidine.</text>
        <dbReference type="EC" id="2.7.13.3"/>
    </reaction>
</comment>
<dbReference type="GO" id="GO:0005524">
    <property type="term" value="F:ATP binding"/>
    <property type="evidence" value="ECO:0007669"/>
    <property type="project" value="UniProtKB-KW"/>
</dbReference>
<dbReference type="InterPro" id="IPR050980">
    <property type="entry name" value="2C_sensor_his_kinase"/>
</dbReference>
<dbReference type="PANTHER" id="PTHR44936">
    <property type="entry name" value="SENSOR PROTEIN CREC"/>
    <property type="match status" value="1"/>
</dbReference>
<evidence type="ECO:0000256" key="4">
    <source>
        <dbReference type="ARBA" id="ARBA00022741"/>
    </source>
</evidence>
<dbReference type="EMBL" id="JAMCCK010000018">
    <property type="protein sequence ID" value="MCL3994383.1"/>
    <property type="molecule type" value="Genomic_DNA"/>
</dbReference>
<evidence type="ECO:0000256" key="2">
    <source>
        <dbReference type="ARBA" id="ARBA00012438"/>
    </source>
</evidence>
<reference evidence="9 10" key="1">
    <citation type="submission" date="2022-05" db="EMBL/GenBank/DDBJ databases">
        <title>Genome Resource of Streptomyces lavenduligriseus GA1-1, a Strain with Broad-Spectrum Antifungal Activity against Phytopathogenic Fungi.</title>
        <authorList>
            <person name="Qi D."/>
        </authorList>
    </citation>
    <scope>NUCLEOTIDE SEQUENCE [LARGE SCALE GENOMIC DNA]</scope>
    <source>
        <strain evidence="9 10">GA1-1</strain>
    </source>
</reference>
<dbReference type="InterPro" id="IPR003594">
    <property type="entry name" value="HATPase_dom"/>
</dbReference>
<dbReference type="InterPro" id="IPR036890">
    <property type="entry name" value="HATPase_C_sf"/>
</dbReference>
<dbReference type="RefSeq" id="WP_030775879.1">
    <property type="nucleotide sequence ID" value="NZ_JAMCCK010000018.1"/>
</dbReference>
<dbReference type="PANTHER" id="PTHR44936:SF10">
    <property type="entry name" value="SENSOR PROTEIN RSTB"/>
    <property type="match status" value="1"/>
</dbReference>
<keyword evidence="4" id="KW-0547">Nucleotide-binding</keyword>
<evidence type="ECO:0000259" key="8">
    <source>
        <dbReference type="PROSITE" id="PS50109"/>
    </source>
</evidence>
<dbReference type="Proteomes" id="UP001202052">
    <property type="component" value="Unassembled WGS sequence"/>
</dbReference>
<dbReference type="SMART" id="SM00387">
    <property type="entry name" value="HATPase_c"/>
    <property type="match status" value="1"/>
</dbReference>
<evidence type="ECO:0000256" key="1">
    <source>
        <dbReference type="ARBA" id="ARBA00000085"/>
    </source>
</evidence>
<keyword evidence="7" id="KW-0902">Two-component regulatory system</keyword>
<proteinExistence type="predicted"/>
<keyword evidence="3" id="KW-0808">Transferase</keyword>
<dbReference type="SUPFAM" id="SSF55874">
    <property type="entry name" value="ATPase domain of HSP90 chaperone/DNA topoisomerase II/histidine kinase"/>
    <property type="match status" value="1"/>
</dbReference>
<evidence type="ECO:0000256" key="6">
    <source>
        <dbReference type="ARBA" id="ARBA00022840"/>
    </source>
</evidence>
<organism evidence="9 10">
    <name type="scientific">Streptomyces lavenduligriseus</name>
    <dbReference type="NCBI Taxonomy" id="67315"/>
    <lineage>
        <taxon>Bacteria</taxon>
        <taxon>Bacillati</taxon>
        <taxon>Actinomycetota</taxon>
        <taxon>Actinomycetes</taxon>
        <taxon>Kitasatosporales</taxon>
        <taxon>Streptomycetaceae</taxon>
        <taxon>Streptomyces</taxon>
    </lineage>
</organism>
<evidence type="ECO:0000256" key="7">
    <source>
        <dbReference type="ARBA" id="ARBA00023012"/>
    </source>
</evidence>
<dbReference type="Pfam" id="PF02518">
    <property type="entry name" value="HATPase_c"/>
    <property type="match status" value="1"/>
</dbReference>
<evidence type="ECO:0000256" key="3">
    <source>
        <dbReference type="ARBA" id="ARBA00022679"/>
    </source>
</evidence>
<dbReference type="PRINTS" id="PR00344">
    <property type="entry name" value="BCTRLSENSOR"/>
</dbReference>
<keyword evidence="6 9" id="KW-0067">ATP-binding</keyword>
<dbReference type="EC" id="2.7.13.3" evidence="2"/>
<protein>
    <recommendedName>
        <fullName evidence="2">histidine kinase</fullName>
        <ecNumber evidence="2">2.7.13.3</ecNumber>
    </recommendedName>
</protein>
<dbReference type="Gene3D" id="3.30.565.10">
    <property type="entry name" value="Histidine kinase-like ATPase, C-terminal domain"/>
    <property type="match status" value="1"/>
</dbReference>
<gene>
    <name evidence="9" type="ORF">M4438_12755</name>
</gene>
<dbReference type="InterPro" id="IPR004358">
    <property type="entry name" value="Sig_transdc_His_kin-like_C"/>
</dbReference>
<accession>A0ABT0NSF2</accession>
<evidence type="ECO:0000256" key="5">
    <source>
        <dbReference type="ARBA" id="ARBA00022777"/>
    </source>
</evidence>
<feature type="domain" description="Histidine kinase" evidence="8">
    <location>
        <begin position="73"/>
        <end position="185"/>
    </location>
</feature>
<comment type="caution">
    <text evidence="9">The sequence shown here is derived from an EMBL/GenBank/DDBJ whole genome shotgun (WGS) entry which is preliminary data.</text>
</comment>
<dbReference type="PROSITE" id="PS50109">
    <property type="entry name" value="HIS_KIN"/>
    <property type="match status" value="1"/>
</dbReference>
<evidence type="ECO:0000313" key="9">
    <source>
        <dbReference type="EMBL" id="MCL3994383.1"/>
    </source>
</evidence>
<sequence>MSRRHERRNILHTLVGLLELATHDWEDIPPEIEDPLVRALLVGKVMTAEDQGVRLSVSGCSRLGRRPGSAGDLITILGNLIDNAVDALAGHPPAAGDEPRVEVRLHERESVTELRVADNGPGVPPERRQWIFIEGASTKRHTGAGHRGLGLALVGRLAHERDGTVSVSERAGGGAVFTVRLPGKVSSGERYAS</sequence>
<keyword evidence="10" id="KW-1185">Reference proteome</keyword>
<keyword evidence="5" id="KW-0418">Kinase</keyword>
<dbReference type="InterPro" id="IPR005467">
    <property type="entry name" value="His_kinase_dom"/>
</dbReference>